<dbReference type="EMBL" id="JAEHOC010000008">
    <property type="protein sequence ID" value="KAG2439535.1"/>
    <property type="molecule type" value="Genomic_DNA"/>
</dbReference>
<feature type="compositionally biased region" description="Low complexity" evidence="4">
    <location>
        <begin position="18"/>
        <end position="65"/>
    </location>
</feature>
<dbReference type="GO" id="GO:0006353">
    <property type="term" value="P:DNA-templated transcription termination"/>
    <property type="evidence" value="ECO:0007669"/>
    <property type="project" value="UniProtKB-KW"/>
</dbReference>
<feature type="region of interest" description="Disordered" evidence="4">
    <location>
        <begin position="1"/>
        <end position="84"/>
    </location>
</feature>
<organism evidence="5 6">
    <name type="scientific">Chlamydomonas incerta</name>
    <dbReference type="NCBI Taxonomy" id="51695"/>
    <lineage>
        <taxon>Eukaryota</taxon>
        <taxon>Viridiplantae</taxon>
        <taxon>Chlorophyta</taxon>
        <taxon>core chlorophytes</taxon>
        <taxon>Chlorophyceae</taxon>
        <taxon>CS clade</taxon>
        <taxon>Chlamydomonadales</taxon>
        <taxon>Chlamydomonadaceae</taxon>
        <taxon>Chlamydomonas</taxon>
    </lineage>
</organism>
<sequence>MPPADAYTQTLGTGSSTAAARGPGDGADPGPSSASAPQAQQSAPGNAAPPASGSDPAAGDPAAAGPGSGGGPDAQAVAPPPDPDAVLDEFVSAFGLPRQKLLMILQRQPALARANPRLLAERIAAYTRVTGLSAYQLLYVVARRPAVLQLAPPVLAARLEALAEGLSLSREDVLKMLLSQPAFVDVPPDALRLLAIRVAGELRVRPPAALRVLAGLPPGELRGILARPPGMLRERLAGLRLLLKQTFGSRRATPRAALLLVARCPLLLALPNKAVEASLAAFMSIPPTKSLAAGGGAGGPIAAARAAAGAAAGAGAGATPSSSTVSRSMLKTLLACPHVLTLPPETLRGRFVTLAAAARIDLPAAVSMLLLQPRLLLVEPARVRSRLEGLTFSLMVPRKTALDMVVRQPQLLIYQTETLAENWAALQGLLGVTFEAAMSMVARHPNLLCIGPATLASKLAALEALFALPHARAVLLCLERPVLLTYSERRYKLIHRTLSSLIPLTPPALGRLVLAHAYLLLEDPMQLTSKASDAASLLALTEADIGNMLGRSPAFITADFRHWQTNLDTITSSLGVRLEHARAAVFRYPGLLAADPAELHRSAASFMCLIRTSPAWLAQLEAVTRPDVVFKCLCAHNPRTLAHLRFLVDSGLQKKQSFISPIIWDRASFVQRYPAFVEWQAARAAAAVAPNGLPLRLPRLTSLPVADAADAEEACAAARLAAEPERGPALQAEGAVDEAGQGRRQKAEVQQLEGEERRDGARAGRRSAADASTSAAASQAAPGAASGPASAVVGDSGAGAVAPTQPVAAQASAGATSATAAGVVAGAGVNIATAVSQQSASAADAGGDGSSGSGSPAQPGGTRASSTKLATRPVRGAGGRGAGAAPVAAAGPPVAALRAIPRRQQVVRMPSAGSSADEETL</sequence>
<evidence type="ECO:0000313" key="5">
    <source>
        <dbReference type="EMBL" id="KAG2439535.1"/>
    </source>
</evidence>
<keyword evidence="3" id="KW-0809">Transit peptide</keyword>
<gene>
    <name evidence="5" type="ORF">HXX76_004888</name>
</gene>
<evidence type="ECO:0000256" key="4">
    <source>
        <dbReference type="SAM" id="MobiDB-lite"/>
    </source>
</evidence>
<name>A0A835TKT5_CHLIN</name>
<proteinExistence type="inferred from homology"/>
<feature type="compositionally biased region" description="Low complexity" evidence="4">
    <location>
        <begin position="769"/>
        <end position="793"/>
    </location>
</feature>
<dbReference type="PANTHER" id="PTHR13068">
    <property type="entry name" value="CGI-12 PROTEIN-RELATED"/>
    <property type="match status" value="1"/>
</dbReference>
<dbReference type="PANTHER" id="PTHR13068:SF219">
    <property type="entry name" value="MITOCHONDRIAL TRANSCRIPTION TERMINATION FACTOR FAMILY PROTEIN"/>
    <property type="match status" value="1"/>
</dbReference>
<dbReference type="Proteomes" id="UP000650467">
    <property type="component" value="Unassembled WGS sequence"/>
</dbReference>
<comment type="similarity">
    <text evidence="1">Belongs to the mTERF family.</text>
</comment>
<feature type="compositionally biased region" description="Low complexity" evidence="4">
    <location>
        <begin position="883"/>
        <end position="899"/>
    </location>
</feature>
<evidence type="ECO:0000256" key="2">
    <source>
        <dbReference type="ARBA" id="ARBA00022472"/>
    </source>
</evidence>
<dbReference type="InterPro" id="IPR003690">
    <property type="entry name" value="MTERF"/>
</dbReference>
<evidence type="ECO:0000256" key="3">
    <source>
        <dbReference type="ARBA" id="ARBA00022946"/>
    </source>
</evidence>
<dbReference type="OrthoDB" id="542725at2759"/>
<accession>A0A835TKT5</accession>
<dbReference type="SMART" id="SM00733">
    <property type="entry name" value="Mterf"/>
    <property type="match status" value="7"/>
</dbReference>
<keyword evidence="6" id="KW-1185">Reference proteome</keyword>
<feature type="compositionally biased region" description="Polar residues" evidence="4">
    <location>
        <begin position="7"/>
        <end position="17"/>
    </location>
</feature>
<keyword evidence="2" id="KW-0806">Transcription termination</keyword>
<dbReference type="Gene3D" id="1.25.70.10">
    <property type="entry name" value="Transcription termination factor 3, mitochondrial"/>
    <property type="match status" value="3"/>
</dbReference>
<comment type="caution">
    <text evidence="5">The sequence shown here is derived from an EMBL/GenBank/DDBJ whole genome shotgun (WGS) entry which is preliminary data.</text>
</comment>
<keyword evidence="2" id="KW-0804">Transcription</keyword>
<dbReference type="InterPro" id="IPR038538">
    <property type="entry name" value="MTERF_sf"/>
</dbReference>
<feature type="region of interest" description="Disordered" evidence="4">
    <location>
        <begin position="725"/>
        <end position="793"/>
    </location>
</feature>
<dbReference type="AlphaFoldDB" id="A0A835TKT5"/>
<reference evidence="5" key="1">
    <citation type="journal article" date="2020" name="bioRxiv">
        <title>Comparative genomics of Chlamydomonas.</title>
        <authorList>
            <person name="Craig R.J."/>
            <person name="Hasan A.R."/>
            <person name="Ness R.W."/>
            <person name="Keightley P.D."/>
        </authorList>
    </citation>
    <scope>NUCLEOTIDE SEQUENCE</scope>
    <source>
        <strain evidence="5">SAG 7.73</strain>
    </source>
</reference>
<evidence type="ECO:0000313" key="6">
    <source>
        <dbReference type="Proteomes" id="UP000650467"/>
    </source>
</evidence>
<feature type="region of interest" description="Disordered" evidence="4">
    <location>
        <begin position="842"/>
        <end position="921"/>
    </location>
</feature>
<protein>
    <submittedName>
        <fullName evidence="5">Uncharacterized protein</fullName>
    </submittedName>
</protein>
<keyword evidence="2" id="KW-0805">Transcription regulation</keyword>
<evidence type="ECO:0000256" key="1">
    <source>
        <dbReference type="ARBA" id="ARBA00007692"/>
    </source>
</evidence>
<dbReference type="GO" id="GO:0003676">
    <property type="term" value="F:nucleic acid binding"/>
    <property type="evidence" value="ECO:0007669"/>
    <property type="project" value="InterPro"/>
</dbReference>